<protein>
    <submittedName>
        <fullName evidence="2">Uncharacterized protein</fullName>
    </submittedName>
</protein>
<comment type="caution">
    <text evidence="2">The sequence shown here is derived from an EMBL/GenBank/DDBJ whole genome shotgun (WGS) entry which is preliminary data.</text>
</comment>
<evidence type="ECO:0000313" key="2">
    <source>
        <dbReference type="EMBL" id="CAB1430529.1"/>
    </source>
</evidence>
<organism evidence="2 3">
    <name type="scientific">Pleuronectes platessa</name>
    <name type="common">European plaice</name>
    <dbReference type="NCBI Taxonomy" id="8262"/>
    <lineage>
        <taxon>Eukaryota</taxon>
        <taxon>Metazoa</taxon>
        <taxon>Chordata</taxon>
        <taxon>Craniata</taxon>
        <taxon>Vertebrata</taxon>
        <taxon>Euteleostomi</taxon>
        <taxon>Actinopterygii</taxon>
        <taxon>Neopterygii</taxon>
        <taxon>Teleostei</taxon>
        <taxon>Neoteleostei</taxon>
        <taxon>Acanthomorphata</taxon>
        <taxon>Carangaria</taxon>
        <taxon>Pleuronectiformes</taxon>
        <taxon>Pleuronectoidei</taxon>
        <taxon>Pleuronectidae</taxon>
        <taxon>Pleuronectes</taxon>
    </lineage>
</organism>
<proteinExistence type="predicted"/>
<dbReference type="AlphaFoldDB" id="A0A9N7UHT9"/>
<keyword evidence="3" id="KW-1185">Reference proteome</keyword>
<evidence type="ECO:0000313" key="3">
    <source>
        <dbReference type="Proteomes" id="UP001153269"/>
    </source>
</evidence>
<reference evidence="2" key="1">
    <citation type="submission" date="2020-03" db="EMBL/GenBank/DDBJ databases">
        <authorList>
            <person name="Weist P."/>
        </authorList>
    </citation>
    <scope>NUCLEOTIDE SEQUENCE</scope>
</reference>
<sequence length="130" mass="14026">MSELWPSQQGLRAIKENWTDLNNQASELEVLTSSLPACKWSMTERGRPGAFLARVRLGTVENRAGPFKKRASRQLKEAFIDTMCSHGGEAGGPPPPTTTTTTISIPPPPSTDPILSPPHSPLRALGPTLN</sequence>
<dbReference type="Proteomes" id="UP001153269">
    <property type="component" value="Unassembled WGS sequence"/>
</dbReference>
<gene>
    <name evidence="2" type="ORF">PLEPLA_LOCUS18511</name>
</gene>
<accession>A0A9N7UHT9</accession>
<feature type="compositionally biased region" description="Pro residues" evidence="1">
    <location>
        <begin position="105"/>
        <end position="120"/>
    </location>
</feature>
<dbReference type="EMBL" id="CADEAL010001237">
    <property type="protein sequence ID" value="CAB1430529.1"/>
    <property type="molecule type" value="Genomic_DNA"/>
</dbReference>
<evidence type="ECO:0000256" key="1">
    <source>
        <dbReference type="SAM" id="MobiDB-lite"/>
    </source>
</evidence>
<name>A0A9N7UHT9_PLEPL</name>
<feature type="region of interest" description="Disordered" evidence="1">
    <location>
        <begin position="84"/>
        <end position="130"/>
    </location>
</feature>